<name>X1RB12_9ZZZZ</name>
<reference evidence="1" key="1">
    <citation type="journal article" date="2014" name="Front. Microbiol.">
        <title>High frequency of phylogenetically diverse reductive dehalogenase-homologous genes in deep subseafloor sedimentary metagenomes.</title>
        <authorList>
            <person name="Kawai M."/>
            <person name="Futagami T."/>
            <person name="Toyoda A."/>
            <person name="Takaki Y."/>
            <person name="Nishi S."/>
            <person name="Hori S."/>
            <person name="Arai W."/>
            <person name="Tsubouchi T."/>
            <person name="Morono Y."/>
            <person name="Uchiyama I."/>
            <person name="Ito T."/>
            <person name="Fujiyama A."/>
            <person name="Inagaki F."/>
            <person name="Takami H."/>
        </authorList>
    </citation>
    <scope>NUCLEOTIDE SEQUENCE</scope>
    <source>
        <strain evidence="1">Expedition CK06-06</strain>
    </source>
</reference>
<evidence type="ECO:0000313" key="1">
    <source>
        <dbReference type="EMBL" id="GAI52774.1"/>
    </source>
</evidence>
<comment type="caution">
    <text evidence="1">The sequence shown here is derived from an EMBL/GenBank/DDBJ whole genome shotgun (WGS) entry which is preliminary data.</text>
</comment>
<accession>X1RB12</accession>
<proteinExistence type="predicted"/>
<protein>
    <submittedName>
        <fullName evidence="1">Uncharacterized protein</fullName>
    </submittedName>
</protein>
<sequence>MGDVRIPTAITQVEDGAATLVSVEAGDKLVISYLSGGRTVEREILYTVPAEGSEIPAKALIANAIRTKYYPIDLKSVVVETFEATLEHYEAIESLEIDNLAKTIYFDLAAPTGTGDTVTYVSFTPIENAKLEVTKVDT</sequence>
<feature type="non-terminal residue" evidence="1">
    <location>
        <position position="138"/>
    </location>
</feature>
<dbReference type="AlphaFoldDB" id="X1RB12"/>
<dbReference type="EMBL" id="BARV01040308">
    <property type="protein sequence ID" value="GAI52774.1"/>
    <property type="molecule type" value="Genomic_DNA"/>
</dbReference>
<organism evidence="1">
    <name type="scientific">marine sediment metagenome</name>
    <dbReference type="NCBI Taxonomy" id="412755"/>
    <lineage>
        <taxon>unclassified sequences</taxon>
        <taxon>metagenomes</taxon>
        <taxon>ecological metagenomes</taxon>
    </lineage>
</organism>
<gene>
    <name evidence="1" type="ORF">S06H3_61461</name>
</gene>